<dbReference type="EMBL" id="JARK01001340">
    <property type="protein sequence ID" value="EYC31256.1"/>
    <property type="molecule type" value="Genomic_DNA"/>
</dbReference>
<evidence type="ECO:0000313" key="2">
    <source>
        <dbReference type="Proteomes" id="UP000024635"/>
    </source>
</evidence>
<evidence type="ECO:0000313" key="1">
    <source>
        <dbReference type="EMBL" id="EYC31256.1"/>
    </source>
</evidence>
<organism evidence="1 2">
    <name type="scientific">Ancylostoma ceylanicum</name>
    <dbReference type="NCBI Taxonomy" id="53326"/>
    <lineage>
        <taxon>Eukaryota</taxon>
        <taxon>Metazoa</taxon>
        <taxon>Ecdysozoa</taxon>
        <taxon>Nematoda</taxon>
        <taxon>Chromadorea</taxon>
        <taxon>Rhabditida</taxon>
        <taxon>Rhabditina</taxon>
        <taxon>Rhabditomorpha</taxon>
        <taxon>Strongyloidea</taxon>
        <taxon>Ancylostomatidae</taxon>
        <taxon>Ancylostomatinae</taxon>
        <taxon>Ancylostoma</taxon>
    </lineage>
</organism>
<protein>
    <submittedName>
        <fullName evidence="1">Uncharacterized protein</fullName>
    </submittedName>
</protein>
<accession>A0A016VVA4</accession>
<reference evidence="2" key="1">
    <citation type="journal article" date="2015" name="Nat. Genet.">
        <title>The genome and transcriptome of the zoonotic hookworm Ancylostoma ceylanicum identify infection-specific gene families.</title>
        <authorList>
            <person name="Schwarz E.M."/>
            <person name="Hu Y."/>
            <person name="Antoshechkin I."/>
            <person name="Miller M.M."/>
            <person name="Sternberg P.W."/>
            <person name="Aroian R.V."/>
        </authorList>
    </citation>
    <scope>NUCLEOTIDE SEQUENCE</scope>
    <source>
        <strain evidence="2">HY135</strain>
    </source>
</reference>
<comment type="caution">
    <text evidence="1">The sequence shown here is derived from an EMBL/GenBank/DDBJ whole genome shotgun (WGS) entry which is preliminary data.</text>
</comment>
<keyword evidence="2" id="KW-1185">Reference proteome</keyword>
<proteinExistence type="predicted"/>
<dbReference type="Proteomes" id="UP000024635">
    <property type="component" value="Unassembled WGS sequence"/>
</dbReference>
<gene>
    <name evidence="1" type="primary">Acey_s0004.g2056</name>
    <name evidence="1" type="ORF">Y032_0004g2056</name>
</gene>
<sequence length="132" mass="15473">MRRWCAACERVPTTEFHYTTRQKLFRDYMQHLVCCLDRQMNSKLMICDHMCVNHANRRWLACIDYAVRGDAGRESWFASLGLLGYAFRNPSSEAMTTQLQRNSSRSHEPCWLRHARAATMLQLTQARSLVQT</sequence>
<dbReference type="AlphaFoldDB" id="A0A016VVA4"/>
<name>A0A016VVA4_9BILA</name>